<keyword evidence="1" id="KW-0732">Signal</keyword>
<accession>A0A2V0PAA2</accession>
<protein>
    <submittedName>
        <fullName evidence="2">Uncharacterized protein</fullName>
    </submittedName>
</protein>
<evidence type="ECO:0000256" key="1">
    <source>
        <dbReference type="SAM" id="SignalP"/>
    </source>
</evidence>
<name>A0A2V0PAA2_9CHLO</name>
<dbReference type="Proteomes" id="UP000247498">
    <property type="component" value="Unassembled WGS sequence"/>
</dbReference>
<dbReference type="InParanoid" id="A0A2V0PAA2"/>
<dbReference type="EMBL" id="BDRX01000048">
    <property type="protein sequence ID" value="GBF94097.1"/>
    <property type="molecule type" value="Genomic_DNA"/>
</dbReference>
<proteinExistence type="predicted"/>
<keyword evidence="3" id="KW-1185">Reference proteome</keyword>
<dbReference type="AlphaFoldDB" id="A0A2V0PAA2"/>
<sequence length="501" mass="51177">MARRRAAVLAALCGVLALSAAARAAEQSAQIFGAPPLLAGGLPSPVALIQARVNEAQANAAARAQAELEARATEAARVQADLQAQAELAAHVRDTLKARARDSAARVEAESASRANAVAARVQGDLASLATMAAAQSAASGLRAQILAHPLASAFSGDSDSSSASASAGVDVSKVSIGGTYPAPEDYTPGVCTGYAFCVPGDIAPTYVPAVATCPEGYNLDENDLCARTFSACLPGFKDSNGKCCADRTSSFCFPSLNTTCAAGAEAAGTICTGSDQYKDVFSKVQVEQVNRPSSVEASGPNRAFFTVRLPRLDLGTNTPLSGPDARIESRLVALKRPPFSAGRLSFDKASLVPKCFTKCCKNDADMMCVPPKPKKEYVEPLLSCPSGCSLPAGGKCICSTGGPAACPAGTTDCTSVGGRVCVSNDLCFGVDSCKVATILMPHLPVVGCPKSSPPLGRNLIASGQTYKTKADADADLEGDSVAAALDALDPEDFGVGSTRK</sequence>
<dbReference type="OrthoDB" id="556494at2759"/>
<feature type="chain" id="PRO_5015960345" evidence="1">
    <location>
        <begin position="25"/>
        <end position="501"/>
    </location>
</feature>
<gene>
    <name evidence="2" type="ORF">Rsub_07084</name>
</gene>
<reference evidence="2 3" key="1">
    <citation type="journal article" date="2018" name="Sci. Rep.">
        <title>Raphidocelis subcapitata (=Pseudokirchneriella subcapitata) provides an insight into genome evolution and environmental adaptations in the Sphaeropleales.</title>
        <authorList>
            <person name="Suzuki S."/>
            <person name="Yamaguchi H."/>
            <person name="Nakajima N."/>
            <person name="Kawachi M."/>
        </authorList>
    </citation>
    <scope>NUCLEOTIDE SEQUENCE [LARGE SCALE GENOMIC DNA]</scope>
    <source>
        <strain evidence="2 3">NIES-35</strain>
    </source>
</reference>
<feature type="signal peptide" evidence="1">
    <location>
        <begin position="1"/>
        <end position="24"/>
    </location>
</feature>
<evidence type="ECO:0000313" key="3">
    <source>
        <dbReference type="Proteomes" id="UP000247498"/>
    </source>
</evidence>
<comment type="caution">
    <text evidence="2">The sequence shown here is derived from an EMBL/GenBank/DDBJ whole genome shotgun (WGS) entry which is preliminary data.</text>
</comment>
<evidence type="ECO:0000313" key="2">
    <source>
        <dbReference type="EMBL" id="GBF94097.1"/>
    </source>
</evidence>
<organism evidence="2 3">
    <name type="scientific">Raphidocelis subcapitata</name>
    <dbReference type="NCBI Taxonomy" id="307507"/>
    <lineage>
        <taxon>Eukaryota</taxon>
        <taxon>Viridiplantae</taxon>
        <taxon>Chlorophyta</taxon>
        <taxon>core chlorophytes</taxon>
        <taxon>Chlorophyceae</taxon>
        <taxon>CS clade</taxon>
        <taxon>Sphaeropleales</taxon>
        <taxon>Selenastraceae</taxon>
        <taxon>Raphidocelis</taxon>
    </lineage>
</organism>